<comment type="pathway">
    <text evidence="3">Porphyrin-containing compound metabolism; protoheme biosynthesis.</text>
</comment>
<dbReference type="Gene3D" id="1.25.40.10">
    <property type="entry name" value="Tetratricopeptide repeat domain"/>
    <property type="match status" value="1"/>
</dbReference>
<evidence type="ECO:0000256" key="1">
    <source>
        <dbReference type="ARBA" id="ARBA00002962"/>
    </source>
</evidence>
<gene>
    <name evidence="12" type="ORF">FQY83_13165</name>
</gene>
<dbReference type="SUPFAM" id="SSF48452">
    <property type="entry name" value="TPR-like"/>
    <property type="match status" value="1"/>
</dbReference>
<organism evidence="12 13">
    <name type="scientific">Luteimonas marina</name>
    <dbReference type="NCBI Taxonomy" id="488485"/>
    <lineage>
        <taxon>Bacteria</taxon>
        <taxon>Pseudomonadati</taxon>
        <taxon>Pseudomonadota</taxon>
        <taxon>Gammaproteobacteria</taxon>
        <taxon>Lysobacterales</taxon>
        <taxon>Lysobacteraceae</taxon>
        <taxon>Luteimonas</taxon>
    </lineage>
</organism>
<evidence type="ECO:0000256" key="2">
    <source>
        <dbReference type="ARBA" id="ARBA00004429"/>
    </source>
</evidence>
<comment type="subcellular location">
    <subcellularLocation>
        <location evidence="2">Cell inner membrane</location>
        <topology evidence="2">Multi-pass membrane protein</topology>
    </subcellularLocation>
</comment>
<evidence type="ECO:0000256" key="9">
    <source>
        <dbReference type="ARBA" id="ARBA00023244"/>
    </source>
</evidence>
<evidence type="ECO:0000256" key="10">
    <source>
        <dbReference type="SAM" id="Phobius"/>
    </source>
</evidence>
<evidence type="ECO:0000256" key="7">
    <source>
        <dbReference type="ARBA" id="ARBA00022989"/>
    </source>
</evidence>
<proteinExistence type="predicted"/>
<keyword evidence="9" id="KW-0627">Porphyrin biosynthesis</keyword>
<dbReference type="GO" id="GO:0042168">
    <property type="term" value="P:heme metabolic process"/>
    <property type="evidence" value="ECO:0007669"/>
    <property type="project" value="InterPro"/>
</dbReference>
<dbReference type="Proteomes" id="UP000319980">
    <property type="component" value="Unassembled WGS sequence"/>
</dbReference>
<keyword evidence="7 10" id="KW-1133">Transmembrane helix</keyword>
<evidence type="ECO:0000256" key="3">
    <source>
        <dbReference type="ARBA" id="ARBA00004744"/>
    </source>
</evidence>
<keyword evidence="5" id="KW-0997">Cell inner membrane</keyword>
<dbReference type="EMBL" id="VOHK01000005">
    <property type="protein sequence ID" value="TWT19300.1"/>
    <property type="molecule type" value="Genomic_DNA"/>
</dbReference>
<evidence type="ECO:0000256" key="8">
    <source>
        <dbReference type="ARBA" id="ARBA00023136"/>
    </source>
</evidence>
<name>A0A5C5U1M6_9GAMM</name>
<dbReference type="Pfam" id="PF07219">
    <property type="entry name" value="HemY_N"/>
    <property type="match status" value="1"/>
</dbReference>
<dbReference type="InterPro" id="IPR005254">
    <property type="entry name" value="Heme_biosyn_assoc_TPR_pro"/>
</dbReference>
<evidence type="ECO:0000313" key="13">
    <source>
        <dbReference type="Proteomes" id="UP000319980"/>
    </source>
</evidence>
<feature type="domain" description="HemY N-terminal" evidence="11">
    <location>
        <begin position="30"/>
        <end position="129"/>
    </location>
</feature>
<keyword evidence="6 10" id="KW-0812">Transmembrane</keyword>
<evidence type="ECO:0000256" key="5">
    <source>
        <dbReference type="ARBA" id="ARBA00022519"/>
    </source>
</evidence>
<evidence type="ECO:0000256" key="4">
    <source>
        <dbReference type="ARBA" id="ARBA00022475"/>
    </source>
</evidence>
<dbReference type="NCBIfam" id="TIGR00540">
    <property type="entry name" value="TPR_hemY_coli"/>
    <property type="match status" value="1"/>
</dbReference>
<accession>A0A5C5U1M6</accession>
<dbReference type="InterPro" id="IPR010817">
    <property type="entry name" value="HemY_N"/>
</dbReference>
<evidence type="ECO:0000256" key="6">
    <source>
        <dbReference type="ARBA" id="ARBA00022692"/>
    </source>
</evidence>
<dbReference type="AlphaFoldDB" id="A0A5C5U1M6"/>
<protein>
    <submittedName>
        <fullName evidence="12">Heme biosynthesis protein HemY</fullName>
    </submittedName>
</protein>
<evidence type="ECO:0000259" key="11">
    <source>
        <dbReference type="Pfam" id="PF07219"/>
    </source>
</evidence>
<dbReference type="InterPro" id="IPR011990">
    <property type="entry name" value="TPR-like_helical_dom_sf"/>
</dbReference>
<evidence type="ECO:0000313" key="12">
    <source>
        <dbReference type="EMBL" id="TWT19300.1"/>
    </source>
</evidence>
<sequence length="417" mass="45064">MNLFRNLLLWIVLALAGALLAQLLLAQDPGYVLVRWRGYDYTTTVIKGAALLFAVAFVLWLLWTLLTLPLRAWGRHRDTRARARVGEGFDTLHQGHYARAEKLLAQAAGDERVEAAARIGASEAAIARGDTDAARAHLDGFGERHPASRAIAAAELALHEQRPTDALVALDAPAAQPLPPRGLALRAEALATSGQSAQAYGLLGALRQQQAWPEATLAERELRWAESALREAPDANALAERWDVLPKTLKAEPAVVGAYAGRATAFGWDEAALRSIEQALDARWDEALATRYGLLPVGRIEQRRDNALRWLKAHPASPALLLTLARLSLAGGDWPRAEGELHRALAQGGGAEAWETLGDGYASAGDDARARQCYANALAAARGEAVTPLAGRDLHQQIADEAVFEERDVHGVPRLRD</sequence>
<keyword evidence="8 10" id="KW-0472">Membrane</keyword>
<comment type="caution">
    <text evidence="12">The sequence shown here is derived from an EMBL/GenBank/DDBJ whole genome shotgun (WGS) entry which is preliminary data.</text>
</comment>
<comment type="function">
    <text evidence="1">Involved in a late step of protoheme IX synthesis.</text>
</comment>
<reference evidence="12 13" key="1">
    <citation type="journal article" date="2008" name="Int. J. Syst. Evol. Microbiol.">
        <title>Luteimonas marina sp. nov., isolated from seawater.</title>
        <authorList>
            <person name="Baik K.S."/>
            <person name="Park S.C."/>
            <person name="Kim M.S."/>
            <person name="Kim E.M."/>
            <person name="Park C."/>
            <person name="Chun J."/>
            <person name="Seong C.N."/>
        </authorList>
    </citation>
    <scope>NUCLEOTIDE SEQUENCE [LARGE SCALE GENOMIC DNA]</scope>
    <source>
        <strain evidence="12 13">FR1330</strain>
    </source>
</reference>
<keyword evidence="4" id="KW-1003">Cell membrane</keyword>
<dbReference type="GO" id="GO:0006779">
    <property type="term" value="P:porphyrin-containing compound biosynthetic process"/>
    <property type="evidence" value="ECO:0007669"/>
    <property type="project" value="UniProtKB-KW"/>
</dbReference>
<dbReference type="UniPathway" id="UPA00252"/>
<dbReference type="OrthoDB" id="7053339at2"/>
<keyword evidence="13" id="KW-1185">Reference proteome</keyword>
<dbReference type="RefSeq" id="WP_146388416.1">
    <property type="nucleotide sequence ID" value="NZ_VOHK01000005.1"/>
</dbReference>
<feature type="transmembrane region" description="Helical" evidence="10">
    <location>
        <begin position="50"/>
        <end position="70"/>
    </location>
</feature>
<dbReference type="GO" id="GO:0005886">
    <property type="term" value="C:plasma membrane"/>
    <property type="evidence" value="ECO:0007669"/>
    <property type="project" value="UniProtKB-SubCell"/>
</dbReference>